<dbReference type="Pfam" id="PF20243">
    <property type="entry name" value="MbnP"/>
    <property type="match status" value="1"/>
</dbReference>
<reference evidence="2 3" key="1">
    <citation type="submission" date="2016-05" db="EMBL/GenBank/DDBJ databases">
        <title>Genome sequencing of Vitellibacter soesokkakensis RSSK-12.</title>
        <authorList>
            <person name="Thevarajoo S."/>
            <person name="Selvaratnam C."/>
            <person name="Goh K.M."/>
            <person name="Chan K.-G."/>
            <person name="Chong C.S."/>
        </authorList>
    </citation>
    <scope>NUCLEOTIDE SEQUENCE [LARGE SCALE GENOMIC DNA]</scope>
    <source>
        <strain evidence="2 3">RSSK-12</strain>
    </source>
</reference>
<evidence type="ECO:0000313" key="2">
    <source>
        <dbReference type="EMBL" id="OAD90696.1"/>
    </source>
</evidence>
<name>A0A1A9LCI4_9FLAO</name>
<accession>A0A1A9LCI4</accession>
<dbReference type="AlphaFoldDB" id="A0A1A9LCI4"/>
<comment type="caution">
    <text evidence="2">The sequence shown here is derived from an EMBL/GenBank/DDBJ whole genome shotgun (WGS) entry which is preliminary data.</text>
</comment>
<proteinExistence type="predicted"/>
<evidence type="ECO:0000313" key="3">
    <source>
        <dbReference type="Proteomes" id="UP000077552"/>
    </source>
</evidence>
<sequence>MKKIILLFALAVVAFGCKKDDDGGDPTPQNVSVDFKFSQNWGGAPVTQADFNSSIYTNAAGNFVTISKLRYLISRISLHKADGSSVDFTEYQLVDLTDPTTLNLSPALTATTGDYTGISFVYGFNEADNISGAYPDLNAANWNWPSMLGGGYHFMQMEGSFDDTNGAPQPYAYHNGTARVSPDVFEQNFISFDFNQNFTITGDATIEIKMDISEWYKNPLTWDLNDRSVDLMMNYLAQKDMQRNGASVFSIGAIVQ</sequence>
<dbReference type="InterPro" id="IPR046863">
    <property type="entry name" value="MbnP-like_dom"/>
</dbReference>
<dbReference type="EMBL" id="LXIE01000034">
    <property type="protein sequence ID" value="OAD90696.1"/>
    <property type="molecule type" value="Genomic_DNA"/>
</dbReference>
<dbReference type="OrthoDB" id="1422031at2"/>
<evidence type="ECO:0000259" key="1">
    <source>
        <dbReference type="Pfam" id="PF20243"/>
    </source>
</evidence>
<dbReference type="Proteomes" id="UP000077552">
    <property type="component" value="Unassembled WGS sequence"/>
</dbReference>
<protein>
    <recommendedName>
        <fullName evidence="1">Copper-binding protein MbnP-like domain-containing protein</fullName>
    </recommendedName>
</protein>
<gene>
    <name evidence="2" type="ORF">A7A78_05495</name>
</gene>
<dbReference type="STRING" id="1385699.A7A78_05495"/>
<keyword evidence="3" id="KW-1185">Reference proteome</keyword>
<organism evidence="2 3">
    <name type="scientific">Aequorivita soesokkakensis</name>
    <dbReference type="NCBI Taxonomy" id="1385699"/>
    <lineage>
        <taxon>Bacteria</taxon>
        <taxon>Pseudomonadati</taxon>
        <taxon>Bacteroidota</taxon>
        <taxon>Flavobacteriia</taxon>
        <taxon>Flavobacteriales</taxon>
        <taxon>Flavobacteriaceae</taxon>
        <taxon>Aequorivita</taxon>
    </lineage>
</organism>
<feature type="domain" description="Copper-binding protein MbnP-like" evidence="1">
    <location>
        <begin position="32"/>
        <end position="222"/>
    </location>
</feature>
<dbReference type="RefSeq" id="WP_068762602.1">
    <property type="nucleotide sequence ID" value="NZ_LXIE01000034.1"/>
</dbReference>
<dbReference type="PROSITE" id="PS51257">
    <property type="entry name" value="PROKAR_LIPOPROTEIN"/>
    <property type="match status" value="1"/>
</dbReference>